<dbReference type="GO" id="GO:0005765">
    <property type="term" value="C:lysosomal membrane"/>
    <property type="evidence" value="ECO:0007669"/>
    <property type="project" value="TreeGrafter"/>
</dbReference>
<keyword evidence="7" id="KW-1185">Reference proteome</keyword>
<dbReference type="GO" id="GO:0022857">
    <property type="term" value="F:transmembrane transporter activity"/>
    <property type="evidence" value="ECO:0007669"/>
    <property type="project" value="InterPro"/>
</dbReference>
<keyword evidence="3 6" id="KW-0812">Transmembrane</keyword>
<dbReference type="InterPro" id="IPR036259">
    <property type="entry name" value="MFS_trans_sf"/>
</dbReference>
<dbReference type="SUPFAM" id="SSF103473">
    <property type="entry name" value="MFS general substrate transporter"/>
    <property type="match status" value="1"/>
</dbReference>
<evidence type="ECO:0000313" key="8">
    <source>
        <dbReference type="WBParaSite" id="L893_g2295.t1"/>
    </source>
</evidence>
<feature type="transmembrane region" description="Helical" evidence="6">
    <location>
        <begin position="43"/>
        <end position="64"/>
    </location>
</feature>
<dbReference type="Proteomes" id="UP000095287">
    <property type="component" value="Unplaced"/>
</dbReference>
<accession>A0A1I7Z5F8</accession>
<feature type="transmembrane region" description="Helical" evidence="6">
    <location>
        <begin position="397"/>
        <end position="415"/>
    </location>
</feature>
<evidence type="ECO:0000256" key="1">
    <source>
        <dbReference type="ARBA" id="ARBA00004127"/>
    </source>
</evidence>
<evidence type="ECO:0000256" key="6">
    <source>
        <dbReference type="SAM" id="Phobius"/>
    </source>
</evidence>
<evidence type="ECO:0000256" key="3">
    <source>
        <dbReference type="ARBA" id="ARBA00022692"/>
    </source>
</evidence>
<protein>
    <submittedName>
        <fullName evidence="8">MFS domain-containing protein</fullName>
    </submittedName>
</protein>
<name>A0A1I7Z5F8_9BILA</name>
<dbReference type="PANTHER" id="PTHR23510">
    <property type="entry name" value="INNER MEMBRANE TRANSPORT PROTEIN YAJR"/>
    <property type="match status" value="1"/>
</dbReference>
<feature type="transmembrane region" description="Helical" evidence="6">
    <location>
        <begin position="247"/>
        <end position="268"/>
    </location>
</feature>
<dbReference type="Gene3D" id="1.20.1250.20">
    <property type="entry name" value="MFS general substrate transporter like domains"/>
    <property type="match status" value="1"/>
</dbReference>
<dbReference type="GO" id="GO:0012505">
    <property type="term" value="C:endomembrane system"/>
    <property type="evidence" value="ECO:0007669"/>
    <property type="project" value="UniProtKB-SubCell"/>
</dbReference>
<dbReference type="InterPro" id="IPR011701">
    <property type="entry name" value="MFS"/>
</dbReference>
<dbReference type="PANTHER" id="PTHR23510:SF3">
    <property type="entry name" value="MAJOR FACILITATOR SUPERFAMILY DOMAIN-CONTAINING PROTEIN 8"/>
    <property type="match status" value="1"/>
</dbReference>
<reference evidence="8" key="1">
    <citation type="submission" date="2016-11" db="UniProtKB">
        <authorList>
            <consortium name="WormBaseParasite"/>
        </authorList>
    </citation>
    <scope>IDENTIFICATION</scope>
</reference>
<dbReference type="WBParaSite" id="L893_g2295.t1">
    <property type="protein sequence ID" value="L893_g2295.t1"/>
    <property type="gene ID" value="L893_g2295"/>
</dbReference>
<keyword evidence="4 6" id="KW-1133">Transmembrane helix</keyword>
<dbReference type="InterPro" id="IPR051068">
    <property type="entry name" value="MFS_Domain-Containing_Protein"/>
</dbReference>
<evidence type="ECO:0000313" key="7">
    <source>
        <dbReference type="Proteomes" id="UP000095287"/>
    </source>
</evidence>
<proteinExistence type="predicted"/>
<evidence type="ECO:0000256" key="5">
    <source>
        <dbReference type="ARBA" id="ARBA00023136"/>
    </source>
</evidence>
<feature type="transmembrane region" description="Helical" evidence="6">
    <location>
        <begin position="12"/>
        <end position="36"/>
    </location>
</feature>
<keyword evidence="2" id="KW-0813">Transport</keyword>
<organism evidence="7 8">
    <name type="scientific">Steinernema glaseri</name>
    <dbReference type="NCBI Taxonomy" id="37863"/>
    <lineage>
        <taxon>Eukaryota</taxon>
        <taxon>Metazoa</taxon>
        <taxon>Ecdysozoa</taxon>
        <taxon>Nematoda</taxon>
        <taxon>Chromadorea</taxon>
        <taxon>Rhabditida</taxon>
        <taxon>Tylenchina</taxon>
        <taxon>Panagrolaimomorpha</taxon>
        <taxon>Strongyloidoidea</taxon>
        <taxon>Steinernematidae</taxon>
        <taxon>Steinernema</taxon>
    </lineage>
</organism>
<dbReference type="Pfam" id="PF07690">
    <property type="entry name" value="MFS_1"/>
    <property type="match status" value="1"/>
</dbReference>
<dbReference type="AlphaFoldDB" id="A0A1I7Z5F8"/>
<feature type="transmembrane region" description="Helical" evidence="6">
    <location>
        <begin position="152"/>
        <end position="172"/>
    </location>
</feature>
<comment type="subcellular location">
    <subcellularLocation>
        <location evidence="1">Endomembrane system</location>
        <topology evidence="1">Multi-pass membrane protein</topology>
    </subcellularLocation>
</comment>
<evidence type="ECO:0000256" key="4">
    <source>
        <dbReference type="ARBA" id="ARBA00022989"/>
    </source>
</evidence>
<feature type="transmembrane region" description="Helical" evidence="6">
    <location>
        <begin position="275"/>
        <end position="297"/>
    </location>
</feature>
<feature type="transmembrane region" description="Helical" evidence="6">
    <location>
        <begin position="110"/>
        <end position="132"/>
    </location>
</feature>
<keyword evidence="5 6" id="KW-0472">Membrane</keyword>
<evidence type="ECO:0000256" key="2">
    <source>
        <dbReference type="ARBA" id="ARBA00022448"/>
    </source>
</evidence>
<sequence length="422" mass="46125">MVVLQLDATVSASMVGICFAVMGVGEAISSPLLGWYSDRTKGVLKGLVFSFAVSLAGNSMYLFAKLMPFPLLRLAVALASRFLVGAGTANRAICFSFASAVSTTTDRKKVISTVNGGMAIGIAMGPGMQVLINYLVTRKYDFLGLEIDVNNVNAIMGMLTNLLCMFVVISALDEKEKPVKKAPKTSDPEKGEAESVLTFDKLAITVCIISRVQRLFINANFKSIGLLYSEIMFDYSEIDALKVNSNMSLLTSFLVVGVFFLCAFTNITKRISDRILTVVALALTVAYHVVTMPWPFFSGSLPSCEKLDPVTESQYLSWCTTIHPISEYLYFGGYIFLNGIMLPLYGNSTKIILTKLLGPGKQGKSQGLTQSACSISKVGGPIILSFLFANYGPQPNWLLQMLFALVLLILWVVYYKRMSPKF</sequence>